<keyword evidence="8" id="KW-1185">Reference proteome</keyword>
<evidence type="ECO:0000256" key="3">
    <source>
        <dbReference type="ARBA" id="ARBA00022989"/>
    </source>
</evidence>
<name>A0AA52EDE5_9PROT</name>
<feature type="transmembrane region" description="Helical" evidence="5">
    <location>
        <begin position="295"/>
        <end position="312"/>
    </location>
</feature>
<dbReference type="Proteomes" id="UP001268683">
    <property type="component" value="Chromosome"/>
</dbReference>
<reference evidence="7" key="1">
    <citation type="submission" date="2023-04" db="EMBL/GenBank/DDBJ databases">
        <title>Complete genome sequence of Temperatibacter marinus.</title>
        <authorList>
            <person name="Rong J.-C."/>
            <person name="Yi M.-L."/>
            <person name="Zhao Q."/>
        </authorList>
    </citation>
    <scope>NUCLEOTIDE SEQUENCE</scope>
    <source>
        <strain evidence="7">NBRC 110045</strain>
    </source>
</reference>
<dbReference type="GO" id="GO:0005262">
    <property type="term" value="F:calcium channel activity"/>
    <property type="evidence" value="ECO:0007669"/>
    <property type="project" value="TreeGrafter"/>
</dbReference>
<dbReference type="EMBL" id="CP123872">
    <property type="protein sequence ID" value="WND01633.1"/>
    <property type="molecule type" value="Genomic_DNA"/>
</dbReference>
<evidence type="ECO:0000313" key="8">
    <source>
        <dbReference type="Proteomes" id="UP001268683"/>
    </source>
</evidence>
<accession>A0AA52EDE5</accession>
<evidence type="ECO:0000256" key="2">
    <source>
        <dbReference type="ARBA" id="ARBA00022692"/>
    </source>
</evidence>
<dbReference type="NCBIfam" id="TIGR00367">
    <property type="entry name" value="calcium/sodium antiporter"/>
    <property type="match status" value="1"/>
</dbReference>
<proteinExistence type="predicted"/>
<dbReference type="PANTHER" id="PTHR10846:SF8">
    <property type="entry name" value="INNER MEMBRANE PROTEIN YRBG"/>
    <property type="match status" value="1"/>
</dbReference>
<dbReference type="PANTHER" id="PTHR10846">
    <property type="entry name" value="SODIUM/POTASSIUM/CALCIUM EXCHANGER"/>
    <property type="match status" value="1"/>
</dbReference>
<feature type="transmembrane region" description="Helical" evidence="5">
    <location>
        <begin position="6"/>
        <end position="25"/>
    </location>
</feature>
<feature type="domain" description="Sodium/calcium exchanger membrane region" evidence="6">
    <location>
        <begin position="5"/>
        <end position="141"/>
    </location>
</feature>
<sequence length="316" mass="33105">MDYVQAIAGLVVLIIAGDILVRGGVSLARRYDISPMVIGLTIIAFGTSAPELMVGIDAVLNDAAGLALGNVVGSNIANVLLVIGVPALIAPIACNAPRLGRNYFIMAAVTLIFIMMAQTGNFKWPQGMILLALLATFLYYSATRSKQCSESIDPLTEIDGLEDEPDSVTKASFFTIIGLIGLAFGADLLVTGSVSIARELDVSEEVIGLTMVAIGTSLPELVTSVTAALRGHSDVAVGNVIGSNIFNLLAIIGVSSLFGEIPVSNNAKQVDLWVMLASVIALAPFIALKTKVKKTAGIMMLFGYTAYIFHLAQSSL</sequence>
<dbReference type="InterPro" id="IPR004837">
    <property type="entry name" value="NaCa_Exmemb"/>
</dbReference>
<evidence type="ECO:0000256" key="5">
    <source>
        <dbReference type="SAM" id="Phobius"/>
    </source>
</evidence>
<dbReference type="Pfam" id="PF01699">
    <property type="entry name" value="Na_Ca_ex"/>
    <property type="match status" value="2"/>
</dbReference>
<feature type="transmembrane region" description="Helical" evidence="5">
    <location>
        <begin position="124"/>
        <end position="142"/>
    </location>
</feature>
<dbReference type="RefSeq" id="WP_310797461.1">
    <property type="nucleotide sequence ID" value="NZ_CP123872.1"/>
</dbReference>
<dbReference type="GO" id="GO:0006874">
    <property type="term" value="P:intracellular calcium ion homeostasis"/>
    <property type="evidence" value="ECO:0007669"/>
    <property type="project" value="TreeGrafter"/>
</dbReference>
<dbReference type="InterPro" id="IPR004481">
    <property type="entry name" value="K/Na/Ca-exchanger"/>
</dbReference>
<feature type="transmembrane region" description="Helical" evidence="5">
    <location>
        <begin position="270"/>
        <end position="288"/>
    </location>
</feature>
<evidence type="ECO:0000256" key="1">
    <source>
        <dbReference type="ARBA" id="ARBA00004141"/>
    </source>
</evidence>
<feature type="transmembrane region" description="Helical" evidence="5">
    <location>
        <begin position="37"/>
        <end position="56"/>
    </location>
</feature>
<evidence type="ECO:0000313" key="7">
    <source>
        <dbReference type="EMBL" id="WND01633.1"/>
    </source>
</evidence>
<dbReference type="AlphaFoldDB" id="A0AA52EDE5"/>
<feature type="transmembrane region" description="Helical" evidence="5">
    <location>
        <begin position="173"/>
        <end position="194"/>
    </location>
</feature>
<keyword evidence="2 5" id="KW-0812">Transmembrane</keyword>
<dbReference type="Gene3D" id="1.20.1420.30">
    <property type="entry name" value="NCX, central ion-binding region"/>
    <property type="match status" value="1"/>
</dbReference>
<feature type="transmembrane region" description="Helical" evidence="5">
    <location>
        <begin position="101"/>
        <end position="118"/>
    </location>
</feature>
<dbReference type="GO" id="GO:0005886">
    <property type="term" value="C:plasma membrane"/>
    <property type="evidence" value="ECO:0007669"/>
    <property type="project" value="TreeGrafter"/>
</dbReference>
<organism evidence="7 8">
    <name type="scientific">Temperatibacter marinus</name>
    <dbReference type="NCBI Taxonomy" id="1456591"/>
    <lineage>
        <taxon>Bacteria</taxon>
        <taxon>Pseudomonadati</taxon>
        <taxon>Pseudomonadota</taxon>
        <taxon>Alphaproteobacteria</taxon>
        <taxon>Kordiimonadales</taxon>
        <taxon>Temperatibacteraceae</taxon>
        <taxon>Temperatibacter</taxon>
    </lineage>
</organism>
<feature type="transmembrane region" description="Helical" evidence="5">
    <location>
        <begin position="206"/>
        <end position="229"/>
    </location>
</feature>
<protein>
    <submittedName>
        <fullName evidence="7">Calcium/sodium antiporter</fullName>
    </submittedName>
</protein>
<gene>
    <name evidence="7" type="ORF">QGN29_08680</name>
</gene>
<keyword evidence="3 5" id="KW-1133">Transmembrane helix</keyword>
<feature type="domain" description="Sodium/calcium exchanger membrane region" evidence="6">
    <location>
        <begin position="173"/>
        <end position="310"/>
    </location>
</feature>
<dbReference type="KEGG" id="tmk:QGN29_08680"/>
<feature type="transmembrane region" description="Helical" evidence="5">
    <location>
        <begin position="236"/>
        <end position="258"/>
    </location>
</feature>
<keyword evidence="4 5" id="KW-0472">Membrane</keyword>
<evidence type="ECO:0000256" key="4">
    <source>
        <dbReference type="ARBA" id="ARBA00023136"/>
    </source>
</evidence>
<dbReference type="GO" id="GO:0008273">
    <property type="term" value="F:calcium, potassium:sodium antiporter activity"/>
    <property type="evidence" value="ECO:0007669"/>
    <property type="project" value="TreeGrafter"/>
</dbReference>
<comment type="subcellular location">
    <subcellularLocation>
        <location evidence="1">Membrane</location>
        <topology evidence="1">Multi-pass membrane protein</topology>
    </subcellularLocation>
</comment>
<feature type="transmembrane region" description="Helical" evidence="5">
    <location>
        <begin position="76"/>
        <end position="94"/>
    </location>
</feature>
<dbReference type="InterPro" id="IPR044880">
    <property type="entry name" value="NCX_ion-bd_dom_sf"/>
</dbReference>
<evidence type="ECO:0000259" key="6">
    <source>
        <dbReference type="Pfam" id="PF01699"/>
    </source>
</evidence>